<sequence length="148" mass="16683">MLTKYWEIEKFPEIITDPKNVECESIFRNTHPDVTGSREKDGYRCTPLVTEDISSSVNQEPTVQQEENTEEENNNNENNCSKSKAVYNAAVYLRVVDSSGRVKLSLMMAKSRVAPIKSKLTIPKLELCGVALGINILDNVLYSIRDNV</sequence>
<reference evidence="2 3" key="1">
    <citation type="journal article" date="2019" name="Commun. Biol.">
        <title>The bagworm genome reveals a unique fibroin gene that provides high tensile strength.</title>
        <authorList>
            <person name="Kono N."/>
            <person name="Nakamura H."/>
            <person name="Ohtoshi R."/>
            <person name="Tomita M."/>
            <person name="Numata K."/>
            <person name="Arakawa K."/>
        </authorList>
    </citation>
    <scope>NUCLEOTIDE SEQUENCE [LARGE SCALE GENOMIC DNA]</scope>
</reference>
<dbReference type="InterPro" id="IPR008042">
    <property type="entry name" value="Retrotrans_Pao"/>
</dbReference>
<dbReference type="Pfam" id="PF05380">
    <property type="entry name" value="Peptidase_A17"/>
    <property type="match status" value="1"/>
</dbReference>
<evidence type="ECO:0000313" key="2">
    <source>
        <dbReference type="EMBL" id="GBP51804.1"/>
    </source>
</evidence>
<evidence type="ECO:0000313" key="3">
    <source>
        <dbReference type="Proteomes" id="UP000299102"/>
    </source>
</evidence>
<evidence type="ECO:0008006" key="4">
    <source>
        <dbReference type="Google" id="ProtNLM"/>
    </source>
</evidence>
<accession>A0A4C1WNW3</accession>
<comment type="caution">
    <text evidence="2">The sequence shown here is derived from an EMBL/GenBank/DDBJ whole genome shotgun (WGS) entry which is preliminary data.</text>
</comment>
<dbReference type="OrthoDB" id="5986643at2759"/>
<gene>
    <name evidence="2" type="ORF">EVAR_96872_1</name>
</gene>
<feature type="region of interest" description="Disordered" evidence="1">
    <location>
        <begin position="54"/>
        <end position="80"/>
    </location>
</feature>
<dbReference type="EMBL" id="BGZK01000589">
    <property type="protein sequence ID" value="GBP51804.1"/>
    <property type="molecule type" value="Genomic_DNA"/>
</dbReference>
<feature type="compositionally biased region" description="Low complexity" evidence="1">
    <location>
        <begin position="57"/>
        <end position="66"/>
    </location>
</feature>
<dbReference type="Proteomes" id="UP000299102">
    <property type="component" value="Unassembled WGS sequence"/>
</dbReference>
<proteinExistence type="predicted"/>
<protein>
    <recommendedName>
        <fullName evidence="4">DUF5641 domain-containing protein</fullName>
    </recommendedName>
</protein>
<evidence type="ECO:0000256" key="1">
    <source>
        <dbReference type="SAM" id="MobiDB-lite"/>
    </source>
</evidence>
<dbReference type="AlphaFoldDB" id="A0A4C1WNW3"/>
<organism evidence="2 3">
    <name type="scientific">Eumeta variegata</name>
    <name type="common">Bagworm moth</name>
    <name type="synonym">Eumeta japonica</name>
    <dbReference type="NCBI Taxonomy" id="151549"/>
    <lineage>
        <taxon>Eukaryota</taxon>
        <taxon>Metazoa</taxon>
        <taxon>Ecdysozoa</taxon>
        <taxon>Arthropoda</taxon>
        <taxon>Hexapoda</taxon>
        <taxon>Insecta</taxon>
        <taxon>Pterygota</taxon>
        <taxon>Neoptera</taxon>
        <taxon>Endopterygota</taxon>
        <taxon>Lepidoptera</taxon>
        <taxon>Glossata</taxon>
        <taxon>Ditrysia</taxon>
        <taxon>Tineoidea</taxon>
        <taxon>Psychidae</taxon>
        <taxon>Oiketicinae</taxon>
        <taxon>Eumeta</taxon>
    </lineage>
</organism>
<name>A0A4C1WNW3_EUMVA</name>
<keyword evidence="3" id="KW-1185">Reference proteome</keyword>